<dbReference type="Proteomes" id="UP000821837">
    <property type="component" value="Chromosome 11"/>
</dbReference>
<dbReference type="FunFam" id="4.10.410.10:FF:000020">
    <property type="entry name" value="Collagen, type VI, alpha 3"/>
    <property type="match status" value="1"/>
</dbReference>
<comment type="caution">
    <text evidence="9">The sequence shown here is derived from an EMBL/GenBank/DDBJ whole genome shotgun (WGS) entry which is preliminary data.</text>
</comment>
<evidence type="ECO:0000256" key="5">
    <source>
        <dbReference type="ARBA" id="ARBA00022900"/>
    </source>
</evidence>
<dbReference type="EMBL" id="JABSTV010001247">
    <property type="protein sequence ID" value="KAH7973328.1"/>
    <property type="molecule type" value="Genomic_DNA"/>
</dbReference>
<keyword evidence="7" id="KW-0732">Signal</keyword>
<dbReference type="PROSITE" id="PS00280">
    <property type="entry name" value="BPTI_KUNITZ_1"/>
    <property type="match status" value="1"/>
</dbReference>
<keyword evidence="3" id="KW-0646">Protease inhibitor</keyword>
<dbReference type="PANTHER" id="PTHR10083:SF374">
    <property type="entry name" value="BPTI_KUNITZ INHIBITOR DOMAIN-CONTAINING PROTEIN"/>
    <property type="match status" value="1"/>
</dbReference>
<dbReference type="GO" id="GO:0004867">
    <property type="term" value="F:serine-type endopeptidase inhibitor activity"/>
    <property type="evidence" value="ECO:0007669"/>
    <property type="project" value="UniProtKB-KW"/>
</dbReference>
<evidence type="ECO:0000256" key="7">
    <source>
        <dbReference type="SAM" id="SignalP"/>
    </source>
</evidence>
<feature type="chain" id="PRO_5038451289" description="BPTI/Kunitz inhibitor domain-containing protein" evidence="7">
    <location>
        <begin position="16"/>
        <end position="159"/>
    </location>
</feature>
<reference evidence="9" key="2">
    <citation type="submission" date="2021-09" db="EMBL/GenBank/DDBJ databases">
        <authorList>
            <person name="Jia N."/>
            <person name="Wang J."/>
            <person name="Shi W."/>
            <person name="Du L."/>
            <person name="Sun Y."/>
            <person name="Zhan W."/>
            <person name="Jiang J."/>
            <person name="Wang Q."/>
            <person name="Zhang B."/>
            <person name="Ji P."/>
            <person name="Sakyi L.B."/>
            <person name="Cui X."/>
            <person name="Yuan T."/>
            <person name="Jiang B."/>
            <person name="Yang W."/>
            <person name="Lam T.T.-Y."/>
            <person name="Chang Q."/>
            <person name="Ding S."/>
            <person name="Wang X."/>
            <person name="Zhu J."/>
            <person name="Ruan X."/>
            <person name="Zhao L."/>
            <person name="Wei J."/>
            <person name="Que T."/>
            <person name="Du C."/>
            <person name="Cheng J."/>
            <person name="Dai P."/>
            <person name="Han X."/>
            <person name="Huang E."/>
            <person name="Gao Y."/>
            <person name="Liu J."/>
            <person name="Shao H."/>
            <person name="Ye R."/>
            <person name="Li L."/>
            <person name="Wei W."/>
            <person name="Wang X."/>
            <person name="Wang C."/>
            <person name="Huo Q."/>
            <person name="Li W."/>
            <person name="Guo W."/>
            <person name="Chen H."/>
            <person name="Chen S."/>
            <person name="Zhou L."/>
            <person name="Zhou L."/>
            <person name="Ni X."/>
            <person name="Tian J."/>
            <person name="Zhou Y."/>
            <person name="Sheng Y."/>
            <person name="Liu T."/>
            <person name="Pan Y."/>
            <person name="Xia L."/>
            <person name="Li J."/>
            <person name="Zhao F."/>
            <person name="Cao W."/>
        </authorList>
    </citation>
    <scope>NUCLEOTIDE SEQUENCE</scope>
    <source>
        <strain evidence="9">Rsan-2018</strain>
        <tissue evidence="9">Larvae</tissue>
    </source>
</reference>
<evidence type="ECO:0000256" key="3">
    <source>
        <dbReference type="ARBA" id="ARBA00022690"/>
    </source>
</evidence>
<dbReference type="PROSITE" id="PS50279">
    <property type="entry name" value="BPTI_KUNITZ_2"/>
    <property type="match status" value="2"/>
</dbReference>
<evidence type="ECO:0000256" key="2">
    <source>
        <dbReference type="ARBA" id="ARBA00022525"/>
    </source>
</evidence>
<keyword evidence="10" id="KW-1185">Reference proteome</keyword>
<comment type="subcellular location">
    <subcellularLocation>
        <location evidence="1">Secreted</location>
    </subcellularLocation>
</comment>
<evidence type="ECO:0000256" key="1">
    <source>
        <dbReference type="ARBA" id="ARBA00004613"/>
    </source>
</evidence>
<evidence type="ECO:0000256" key="6">
    <source>
        <dbReference type="ARBA" id="ARBA00023157"/>
    </source>
</evidence>
<dbReference type="InterPro" id="IPR050098">
    <property type="entry name" value="TFPI/VKTCI-like"/>
</dbReference>
<proteinExistence type="predicted"/>
<reference evidence="9" key="1">
    <citation type="journal article" date="2020" name="Cell">
        <title>Large-Scale Comparative Analyses of Tick Genomes Elucidate Their Genetic Diversity and Vector Capacities.</title>
        <authorList>
            <consortium name="Tick Genome and Microbiome Consortium (TIGMIC)"/>
            <person name="Jia N."/>
            <person name="Wang J."/>
            <person name="Shi W."/>
            <person name="Du L."/>
            <person name="Sun Y."/>
            <person name="Zhan W."/>
            <person name="Jiang J.F."/>
            <person name="Wang Q."/>
            <person name="Zhang B."/>
            <person name="Ji P."/>
            <person name="Bell-Sakyi L."/>
            <person name="Cui X.M."/>
            <person name="Yuan T.T."/>
            <person name="Jiang B.G."/>
            <person name="Yang W.F."/>
            <person name="Lam T.T."/>
            <person name="Chang Q.C."/>
            <person name="Ding S.J."/>
            <person name="Wang X.J."/>
            <person name="Zhu J.G."/>
            <person name="Ruan X.D."/>
            <person name="Zhao L."/>
            <person name="Wei J.T."/>
            <person name="Ye R.Z."/>
            <person name="Que T.C."/>
            <person name="Du C.H."/>
            <person name="Zhou Y.H."/>
            <person name="Cheng J.X."/>
            <person name="Dai P.F."/>
            <person name="Guo W.B."/>
            <person name="Han X.H."/>
            <person name="Huang E.J."/>
            <person name="Li L.F."/>
            <person name="Wei W."/>
            <person name="Gao Y.C."/>
            <person name="Liu J.Z."/>
            <person name="Shao H.Z."/>
            <person name="Wang X."/>
            <person name="Wang C.C."/>
            <person name="Yang T.C."/>
            <person name="Huo Q.B."/>
            <person name="Li W."/>
            <person name="Chen H.Y."/>
            <person name="Chen S.E."/>
            <person name="Zhou L.G."/>
            <person name="Ni X.B."/>
            <person name="Tian J.H."/>
            <person name="Sheng Y."/>
            <person name="Liu T."/>
            <person name="Pan Y.S."/>
            <person name="Xia L.Y."/>
            <person name="Li J."/>
            <person name="Zhao F."/>
            <person name="Cao W.C."/>
        </authorList>
    </citation>
    <scope>NUCLEOTIDE SEQUENCE</scope>
    <source>
        <strain evidence="9">Rsan-2018</strain>
    </source>
</reference>
<protein>
    <recommendedName>
        <fullName evidence="8">BPTI/Kunitz inhibitor domain-containing protein</fullName>
    </recommendedName>
</protein>
<organism evidence="9 10">
    <name type="scientific">Rhipicephalus sanguineus</name>
    <name type="common">Brown dog tick</name>
    <name type="synonym">Ixodes sanguineus</name>
    <dbReference type="NCBI Taxonomy" id="34632"/>
    <lineage>
        <taxon>Eukaryota</taxon>
        <taxon>Metazoa</taxon>
        <taxon>Ecdysozoa</taxon>
        <taxon>Arthropoda</taxon>
        <taxon>Chelicerata</taxon>
        <taxon>Arachnida</taxon>
        <taxon>Acari</taxon>
        <taxon>Parasitiformes</taxon>
        <taxon>Ixodida</taxon>
        <taxon>Ixodoidea</taxon>
        <taxon>Ixodidae</taxon>
        <taxon>Rhipicephalinae</taxon>
        <taxon>Rhipicephalus</taxon>
        <taxon>Rhipicephalus</taxon>
    </lineage>
</organism>
<feature type="domain" description="BPTI/Kunitz inhibitor" evidence="8">
    <location>
        <begin position="23"/>
        <end position="73"/>
    </location>
</feature>
<feature type="domain" description="BPTI/Kunitz inhibitor" evidence="8">
    <location>
        <begin position="83"/>
        <end position="133"/>
    </location>
</feature>
<evidence type="ECO:0000256" key="4">
    <source>
        <dbReference type="ARBA" id="ARBA00022737"/>
    </source>
</evidence>
<sequence>MKACVLLALLGTAYAAATMSPLCELELDKGECGRSQQKWGFNKSTGKCELFSYSGCGGNDNRFDDKQACELACIAAATLSPLCELELDKGECGRSQQKWGFNNSTGKCELFSYSGCGGNDNRFDEKYACERACIDAQVIDVVFVGMMHKSYGDRLGFLQ</sequence>
<dbReference type="InterPro" id="IPR036880">
    <property type="entry name" value="Kunitz_BPTI_sf"/>
</dbReference>
<dbReference type="PRINTS" id="PR00759">
    <property type="entry name" value="BASICPTASE"/>
</dbReference>
<keyword evidence="2" id="KW-0964">Secreted</keyword>
<dbReference type="CDD" id="cd00109">
    <property type="entry name" value="Kunitz-type"/>
    <property type="match status" value="2"/>
</dbReference>
<dbReference type="SUPFAM" id="SSF57362">
    <property type="entry name" value="BPTI-like"/>
    <property type="match status" value="2"/>
</dbReference>
<accession>A0A9D4QCT1</accession>
<evidence type="ECO:0000313" key="10">
    <source>
        <dbReference type="Proteomes" id="UP000821837"/>
    </source>
</evidence>
<dbReference type="Pfam" id="PF00014">
    <property type="entry name" value="Kunitz_BPTI"/>
    <property type="match status" value="2"/>
</dbReference>
<dbReference type="SMART" id="SM00131">
    <property type="entry name" value="KU"/>
    <property type="match status" value="2"/>
</dbReference>
<keyword evidence="6" id="KW-1015">Disulfide bond</keyword>
<name>A0A9D4QCT1_RHISA</name>
<dbReference type="GO" id="GO:0005615">
    <property type="term" value="C:extracellular space"/>
    <property type="evidence" value="ECO:0007669"/>
    <property type="project" value="TreeGrafter"/>
</dbReference>
<dbReference type="Gene3D" id="4.10.410.10">
    <property type="entry name" value="Pancreatic trypsin inhibitor Kunitz domain"/>
    <property type="match status" value="2"/>
</dbReference>
<gene>
    <name evidence="9" type="ORF">HPB52_024136</name>
</gene>
<evidence type="ECO:0000259" key="8">
    <source>
        <dbReference type="PROSITE" id="PS50279"/>
    </source>
</evidence>
<dbReference type="AlphaFoldDB" id="A0A9D4QCT1"/>
<dbReference type="VEuPathDB" id="VectorBase:RSAN_037036"/>
<feature type="signal peptide" evidence="7">
    <location>
        <begin position="1"/>
        <end position="15"/>
    </location>
</feature>
<dbReference type="InterPro" id="IPR002223">
    <property type="entry name" value="Kunitz_BPTI"/>
</dbReference>
<keyword evidence="4" id="KW-0677">Repeat</keyword>
<evidence type="ECO:0000313" key="9">
    <source>
        <dbReference type="EMBL" id="KAH7973328.1"/>
    </source>
</evidence>
<dbReference type="PANTHER" id="PTHR10083">
    <property type="entry name" value="KUNITZ-TYPE PROTEASE INHIBITOR-RELATED"/>
    <property type="match status" value="1"/>
</dbReference>
<dbReference type="InterPro" id="IPR020901">
    <property type="entry name" value="Prtase_inh_Kunz-CS"/>
</dbReference>
<keyword evidence="5" id="KW-0722">Serine protease inhibitor</keyword>